<protein>
    <submittedName>
        <fullName evidence="2">Uncharacterized protein</fullName>
    </submittedName>
</protein>
<gene>
    <name evidence="2" type="ORF">LshimejAT787_0200340</name>
</gene>
<organism evidence="2 3">
    <name type="scientific">Lyophyllum shimeji</name>
    <name type="common">Hon-shimeji</name>
    <name type="synonym">Tricholoma shimeji</name>
    <dbReference type="NCBI Taxonomy" id="47721"/>
    <lineage>
        <taxon>Eukaryota</taxon>
        <taxon>Fungi</taxon>
        <taxon>Dikarya</taxon>
        <taxon>Basidiomycota</taxon>
        <taxon>Agaricomycotina</taxon>
        <taxon>Agaricomycetes</taxon>
        <taxon>Agaricomycetidae</taxon>
        <taxon>Agaricales</taxon>
        <taxon>Tricholomatineae</taxon>
        <taxon>Lyophyllaceae</taxon>
        <taxon>Lyophyllum</taxon>
    </lineage>
</organism>
<evidence type="ECO:0000313" key="2">
    <source>
        <dbReference type="EMBL" id="GLB34469.1"/>
    </source>
</evidence>
<keyword evidence="1" id="KW-0732">Signal</keyword>
<dbReference type="EMBL" id="BRPK01000002">
    <property type="protein sequence ID" value="GLB34469.1"/>
    <property type="molecule type" value="Genomic_DNA"/>
</dbReference>
<keyword evidence="3" id="KW-1185">Reference proteome</keyword>
<feature type="chain" id="PRO_5040192619" evidence="1">
    <location>
        <begin position="20"/>
        <end position="89"/>
    </location>
</feature>
<dbReference type="AlphaFoldDB" id="A0A9P3PFF1"/>
<evidence type="ECO:0000256" key="1">
    <source>
        <dbReference type="SAM" id="SignalP"/>
    </source>
</evidence>
<feature type="signal peptide" evidence="1">
    <location>
        <begin position="1"/>
        <end position="19"/>
    </location>
</feature>
<proteinExistence type="predicted"/>
<name>A0A9P3PFF1_LYOSH</name>
<reference evidence="2" key="1">
    <citation type="submission" date="2022-07" db="EMBL/GenBank/DDBJ databases">
        <title>The genome of Lyophyllum shimeji provides insight into the initial evolution of ectomycorrhizal fungal genome.</title>
        <authorList>
            <person name="Kobayashi Y."/>
            <person name="Shibata T."/>
            <person name="Hirakawa H."/>
            <person name="Shigenobu S."/>
            <person name="Nishiyama T."/>
            <person name="Yamada A."/>
            <person name="Hasebe M."/>
            <person name="Kawaguchi M."/>
        </authorList>
    </citation>
    <scope>NUCLEOTIDE SEQUENCE</scope>
    <source>
        <strain evidence="2">AT787</strain>
    </source>
</reference>
<dbReference type="Proteomes" id="UP001063166">
    <property type="component" value="Unassembled WGS sequence"/>
</dbReference>
<sequence>MRFTLNIFALLTIAGYASASAVPYNDYFAALCQVHPRPLAVLHLKAWCWTQSSIRGSSRRDCAAHGGDILEVESLAIPSTTQMFATDNI</sequence>
<comment type="caution">
    <text evidence="2">The sequence shown here is derived from an EMBL/GenBank/DDBJ whole genome shotgun (WGS) entry which is preliminary data.</text>
</comment>
<evidence type="ECO:0000313" key="3">
    <source>
        <dbReference type="Proteomes" id="UP001063166"/>
    </source>
</evidence>
<accession>A0A9P3PFF1</accession>